<dbReference type="InterPro" id="IPR029063">
    <property type="entry name" value="SAM-dependent_MTases_sf"/>
</dbReference>
<dbReference type="Gene3D" id="3.40.50.150">
    <property type="entry name" value="Vaccinia Virus protein VP39"/>
    <property type="match status" value="1"/>
</dbReference>
<dbReference type="SUPFAM" id="SSF53335">
    <property type="entry name" value="S-adenosyl-L-methionine-dependent methyltransferases"/>
    <property type="match status" value="1"/>
</dbReference>
<keyword evidence="2" id="KW-0489">Methyltransferase</keyword>
<comment type="caution">
    <text evidence="2">The sequence shown here is derived from an EMBL/GenBank/DDBJ whole genome shotgun (WGS) entry which is preliminary data.</text>
</comment>
<evidence type="ECO:0000313" key="3">
    <source>
        <dbReference type="Proteomes" id="UP000294567"/>
    </source>
</evidence>
<dbReference type="PANTHER" id="PTHR38451:SF1">
    <property type="entry name" value="TRNA (ADENINE(22)-N(1))-METHYLTRANSFERASE"/>
    <property type="match status" value="1"/>
</dbReference>
<sequence>MNLSDRLKKIANFVPKNTIVGDIGTDHGYIPVYLIKNGISKKVISTDISQNSLNKIVDYVNSIEGIKEIDIRLGDGLEPIKPFEIDTVIIAGMGGLLIRDILDKDKKKSDSITYFILQPNVASRELRKYLYENNFEIIDESLAKEKDRFYEIIYAKKGKDFVIKDIYYEVGKKLVLNKDPLVEEFINYKIEKIQNILKELENQDSNKAKERYEELSKKILELKEVLVKIESNRHN</sequence>
<keyword evidence="1" id="KW-0175">Coiled coil</keyword>
<proteinExistence type="predicted"/>
<keyword evidence="2" id="KW-0808">Transferase</keyword>
<dbReference type="Pfam" id="PF04816">
    <property type="entry name" value="TrmK"/>
    <property type="match status" value="1"/>
</dbReference>
<dbReference type="GO" id="GO:0032259">
    <property type="term" value="P:methylation"/>
    <property type="evidence" value="ECO:0007669"/>
    <property type="project" value="UniProtKB-KW"/>
</dbReference>
<evidence type="ECO:0000313" key="2">
    <source>
        <dbReference type="EMBL" id="TCS91208.1"/>
    </source>
</evidence>
<keyword evidence="3" id="KW-1185">Reference proteome</keyword>
<dbReference type="OrthoDB" id="5881184at2"/>
<accession>A0A4R3KYF7</accession>
<dbReference type="GO" id="GO:0160105">
    <property type="term" value="F:tRNA (adenine(22)-N1)-methyltransferase activity"/>
    <property type="evidence" value="ECO:0007669"/>
    <property type="project" value="InterPro"/>
</dbReference>
<dbReference type="AlphaFoldDB" id="A0A4R3KYF7"/>
<name>A0A4R3KYF7_9FIRM</name>
<dbReference type="EMBL" id="SMAE01000002">
    <property type="protein sequence ID" value="TCS91208.1"/>
    <property type="molecule type" value="Genomic_DNA"/>
</dbReference>
<protein>
    <submittedName>
        <fullName evidence="2">tRNA (Adenine22-N1)-methyltransferase</fullName>
    </submittedName>
</protein>
<dbReference type="RefSeq" id="WP_132025883.1">
    <property type="nucleotide sequence ID" value="NZ_CP068564.1"/>
</dbReference>
<dbReference type="InterPro" id="IPR006901">
    <property type="entry name" value="TrmK"/>
</dbReference>
<dbReference type="PANTHER" id="PTHR38451">
    <property type="entry name" value="TRNA (ADENINE(22)-N(1))-METHYLTRANSFERASE"/>
    <property type="match status" value="1"/>
</dbReference>
<gene>
    <name evidence="2" type="ORF">EDD65_102138</name>
</gene>
<organism evidence="2 3">
    <name type="scientific">Keratinibaculum paraultunense</name>
    <dbReference type="NCBI Taxonomy" id="1278232"/>
    <lineage>
        <taxon>Bacteria</taxon>
        <taxon>Bacillati</taxon>
        <taxon>Bacillota</taxon>
        <taxon>Tissierellia</taxon>
        <taxon>Tissierellales</taxon>
        <taxon>Tepidimicrobiaceae</taxon>
        <taxon>Keratinibaculum</taxon>
    </lineage>
</organism>
<feature type="coiled-coil region" evidence="1">
    <location>
        <begin position="183"/>
        <end position="232"/>
    </location>
</feature>
<dbReference type="PIRSF" id="PIRSF018637">
    <property type="entry name" value="TrmK"/>
    <property type="match status" value="1"/>
</dbReference>
<evidence type="ECO:0000256" key="1">
    <source>
        <dbReference type="SAM" id="Coils"/>
    </source>
</evidence>
<reference evidence="2 3" key="1">
    <citation type="submission" date="2019-03" db="EMBL/GenBank/DDBJ databases">
        <title>Genomic Encyclopedia of Type Strains, Phase IV (KMG-IV): sequencing the most valuable type-strain genomes for metagenomic binning, comparative biology and taxonomic classification.</title>
        <authorList>
            <person name="Goeker M."/>
        </authorList>
    </citation>
    <scope>NUCLEOTIDE SEQUENCE [LARGE SCALE GENOMIC DNA]</scope>
    <source>
        <strain evidence="2 3">DSM 26752</strain>
    </source>
</reference>
<dbReference type="Proteomes" id="UP000294567">
    <property type="component" value="Unassembled WGS sequence"/>
</dbReference>